<name>A0A9K3D085_9EUKA</name>
<evidence type="ECO:0000313" key="4">
    <source>
        <dbReference type="EMBL" id="GIQ85762.1"/>
    </source>
</evidence>
<dbReference type="InterPro" id="IPR041679">
    <property type="entry name" value="DNA2/NAM7-like_C"/>
</dbReference>
<accession>A0A9K3D085</accession>
<dbReference type="PANTHER" id="PTHR10887:SF322">
    <property type="entry name" value="HELICASE MOV-10"/>
    <property type="match status" value="1"/>
</dbReference>
<dbReference type="InterPro" id="IPR041677">
    <property type="entry name" value="DNA2/NAM7_AAA_11"/>
</dbReference>
<feature type="compositionally biased region" description="Basic residues" evidence="1">
    <location>
        <begin position="1"/>
        <end position="19"/>
    </location>
</feature>
<dbReference type="GO" id="GO:0004386">
    <property type="term" value="F:helicase activity"/>
    <property type="evidence" value="ECO:0007669"/>
    <property type="project" value="InterPro"/>
</dbReference>
<feature type="domain" description="DNA2/NAM7 helicase helicase" evidence="2">
    <location>
        <begin position="514"/>
        <end position="576"/>
    </location>
</feature>
<dbReference type="GO" id="GO:0043186">
    <property type="term" value="C:P granule"/>
    <property type="evidence" value="ECO:0007669"/>
    <property type="project" value="TreeGrafter"/>
</dbReference>
<evidence type="ECO:0008006" key="6">
    <source>
        <dbReference type="Google" id="ProtNLM"/>
    </source>
</evidence>
<dbReference type="EMBL" id="BDIP01002123">
    <property type="protein sequence ID" value="GIQ85762.1"/>
    <property type="molecule type" value="Genomic_DNA"/>
</dbReference>
<organism evidence="4 5">
    <name type="scientific">Kipferlia bialata</name>
    <dbReference type="NCBI Taxonomy" id="797122"/>
    <lineage>
        <taxon>Eukaryota</taxon>
        <taxon>Metamonada</taxon>
        <taxon>Carpediemonas-like organisms</taxon>
        <taxon>Kipferlia</taxon>
    </lineage>
</organism>
<evidence type="ECO:0000313" key="5">
    <source>
        <dbReference type="Proteomes" id="UP000265618"/>
    </source>
</evidence>
<dbReference type="GO" id="GO:0035194">
    <property type="term" value="P:regulatory ncRNA-mediated post-transcriptional gene silencing"/>
    <property type="evidence" value="ECO:0007669"/>
    <property type="project" value="TreeGrafter"/>
</dbReference>
<dbReference type="SUPFAM" id="SSF52540">
    <property type="entry name" value="P-loop containing nucleoside triphosphate hydrolases"/>
    <property type="match status" value="1"/>
</dbReference>
<keyword evidence="5" id="KW-1185">Reference proteome</keyword>
<feature type="region of interest" description="Disordered" evidence="1">
    <location>
        <begin position="321"/>
        <end position="366"/>
    </location>
</feature>
<dbReference type="OrthoDB" id="6513042at2759"/>
<feature type="domain" description="DNA2/NAM7 helicase-like C-terminal" evidence="3">
    <location>
        <begin position="585"/>
        <end position="677"/>
    </location>
</feature>
<dbReference type="InterPro" id="IPR045055">
    <property type="entry name" value="DNA2/NAM7-like"/>
</dbReference>
<gene>
    <name evidence="4" type="ORF">KIPB_007488</name>
</gene>
<sequence length="677" mass="75664">MGRRGGHKAKKGKRHRGKRGAGGGREWSEDANVQRLNPEIKHDMSEESSRHCWHMSGMVSSDVNARIKMGRKGLNAQLNKASIDPEVQARFDLTYPKDEEAAETFSKGLLREREGDAEGEGEDTVTPTDMGPYRQWLDDDVIPAPLDKEPKVLQIHQRGLLPVMGESRLLAQRDIKSIYYERQAVCAQLEHLSSKKEGELVIQDKAWLESEVCYDRYEEEDVRKMWFHRLPAHVVDNDSRIRISGRFTFKQEGMEDDRLGRLYVAFGEPGQTLSEYQLPTMGEELGKGDLTFHPADIPLQIQLTALARAKKMGLEERLIPAKGEKMGEAENQIPEEREREREGGDDSVQWDSVETSSQSEAQEHAKLMRDWQSVQITEEQEEDLTLYLPDGLTPNRHQMAAIIHSANTTADDYPYLIFGPPGTGKTTTVVALAAYLLNRDDDARVLLCAPSNTAADVLAECLFSVAPDLKTQTLRVCSGCYERKKASETIKHRIPFDERGNPCKPDTEDMLMYRCIITTSSGVTLIDPGALEGVSHIVVDECGSALEIDTLAAICPVKASIVLAGDPRQLGPVVLNKDCKEVQYGISMLQRLMVDPAMEGHSTMLTENYRNHPAILYPSNTMFYQDRLSSKAGERAKSMEYHSLLPRPGFPLMFTGVKGCAVQSGGNGNQSWKNNAE</sequence>
<proteinExistence type="predicted"/>
<feature type="region of interest" description="Disordered" evidence="1">
    <location>
        <begin position="1"/>
        <end position="36"/>
    </location>
</feature>
<dbReference type="InterPro" id="IPR027417">
    <property type="entry name" value="P-loop_NTPase"/>
</dbReference>
<dbReference type="AlphaFoldDB" id="A0A9K3D085"/>
<dbReference type="Gene3D" id="3.40.50.300">
    <property type="entry name" value="P-loop containing nucleotide triphosphate hydrolases"/>
    <property type="match status" value="1"/>
</dbReference>
<feature type="non-terminal residue" evidence="4">
    <location>
        <position position="677"/>
    </location>
</feature>
<dbReference type="Pfam" id="PF13087">
    <property type="entry name" value="AAA_12"/>
    <property type="match status" value="1"/>
</dbReference>
<protein>
    <recommendedName>
        <fullName evidence="6">RNA helicase</fullName>
    </recommendedName>
</protein>
<feature type="region of interest" description="Disordered" evidence="1">
    <location>
        <begin position="102"/>
        <end position="134"/>
    </location>
</feature>
<evidence type="ECO:0000256" key="1">
    <source>
        <dbReference type="SAM" id="MobiDB-lite"/>
    </source>
</evidence>
<dbReference type="Proteomes" id="UP000265618">
    <property type="component" value="Unassembled WGS sequence"/>
</dbReference>
<reference evidence="4 5" key="1">
    <citation type="journal article" date="2018" name="PLoS ONE">
        <title>The draft genome of Kipferlia bialata reveals reductive genome evolution in fornicate parasites.</title>
        <authorList>
            <person name="Tanifuji G."/>
            <person name="Takabayashi S."/>
            <person name="Kume K."/>
            <person name="Takagi M."/>
            <person name="Nakayama T."/>
            <person name="Kamikawa R."/>
            <person name="Inagaki Y."/>
            <person name="Hashimoto T."/>
        </authorList>
    </citation>
    <scope>NUCLEOTIDE SEQUENCE [LARGE SCALE GENOMIC DNA]</scope>
    <source>
        <strain evidence="4">NY0173</strain>
    </source>
</reference>
<feature type="compositionally biased region" description="Polar residues" evidence="1">
    <location>
        <begin position="349"/>
        <end position="360"/>
    </location>
</feature>
<evidence type="ECO:0000259" key="2">
    <source>
        <dbReference type="Pfam" id="PF13086"/>
    </source>
</evidence>
<comment type="caution">
    <text evidence="4">The sequence shown here is derived from an EMBL/GenBank/DDBJ whole genome shotgun (WGS) entry which is preliminary data.</text>
</comment>
<dbReference type="GO" id="GO:0005829">
    <property type="term" value="C:cytosol"/>
    <property type="evidence" value="ECO:0007669"/>
    <property type="project" value="TreeGrafter"/>
</dbReference>
<dbReference type="Pfam" id="PF13086">
    <property type="entry name" value="AAA_11"/>
    <property type="match status" value="2"/>
</dbReference>
<feature type="compositionally biased region" description="Basic and acidic residues" evidence="1">
    <location>
        <begin position="321"/>
        <end position="344"/>
    </location>
</feature>
<evidence type="ECO:0000259" key="3">
    <source>
        <dbReference type="Pfam" id="PF13087"/>
    </source>
</evidence>
<dbReference type="PANTHER" id="PTHR10887">
    <property type="entry name" value="DNA2/NAM7 HELICASE FAMILY"/>
    <property type="match status" value="1"/>
</dbReference>
<feature type="domain" description="DNA2/NAM7 helicase helicase" evidence="2">
    <location>
        <begin position="395"/>
        <end position="476"/>
    </location>
</feature>